<feature type="compositionally biased region" description="Polar residues" evidence="1">
    <location>
        <begin position="1"/>
        <end position="36"/>
    </location>
</feature>
<sequence length="304" mass="32408">MSPISSTLVSSLPSEPSGTGVQTPSSEATPNSTGGRSDSFVESGGPSGSSSSLLVLPTSDSSSQPYTTVQSPSLYSGSFPITSTSEPPFDTITAPPTFTTVNNTGYVVSAIVYSGSEVLTLTVIAPNGTAPGTIVLAFPARRWVVVIAQPYTGTSVLTGPLTVTSIPASGTDLSASDSGATDIAREPVFANFNLRIRLLDLPDANTWPDWKLPCFHLTHTDINERSTSNVIDFESGYSSGRSVNVLVIFIFEQCRFIGARFVRHEHILTTNKFTDTERFSRQLCKRSAKPILVGYSLNGIDFKH</sequence>
<dbReference type="EMBL" id="JAXOVC010000007">
    <property type="protein sequence ID" value="KAK4499084.1"/>
    <property type="molecule type" value="Genomic_DNA"/>
</dbReference>
<name>A0ABR0EC53_ZASCE</name>
<feature type="compositionally biased region" description="Low complexity" evidence="1">
    <location>
        <begin position="48"/>
        <end position="63"/>
    </location>
</feature>
<evidence type="ECO:0000256" key="1">
    <source>
        <dbReference type="SAM" id="MobiDB-lite"/>
    </source>
</evidence>
<keyword evidence="3" id="KW-1185">Reference proteome</keyword>
<organism evidence="2 3">
    <name type="scientific">Zasmidium cellare</name>
    <name type="common">Wine cellar mold</name>
    <name type="synonym">Racodium cellare</name>
    <dbReference type="NCBI Taxonomy" id="395010"/>
    <lineage>
        <taxon>Eukaryota</taxon>
        <taxon>Fungi</taxon>
        <taxon>Dikarya</taxon>
        <taxon>Ascomycota</taxon>
        <taxon>Pezizomycotina</taxon>
        <taxon>Dothideomycetes</taxon>
        <taxon>Dothideomycetidae</taxon>
        <taxon>Mycosphaerellales</taxon>
        <taxon>Mycosphaerellaceae</taxon>
        <taxon>Zasmidium</taxon>
    </lineage>
</organism>
<evidence type="ECO:0000313" key="2">
    <source>
        <dbReference type="EMBL" id="KAK4499084.1"/>
    </source>
</evidence>
<evidence type="ECO:0000313" key="3">
    <source>
        <dbReference type="Proteomes" id="UP001305779"/>
    </source>
</evidence>
<proteinExistence type="predicted"/>
<dbReference type="Proteomes" id="UP001305779">
    <property type="component" value="Unassembled WGS sequence"/>
</dbReference>
<gene>
    <name evidence="2" type="ORF">PRZ48_009596</name>
</gene>
<accession>A0ABR0EC53</accession>
<reference evidence="2 3" key="1">
    <citation type="journal article" date="2023" name="G3 (Bethesda)">
        <title>A chromosome-level genome assembly of Zasmidium syzygii isolated from banana leaves.</title>
        <authorList>
            <person name="van Westerhoven A.C."/>
            <person name="Mehrabi R."/>
            <person name="Talebi R."/>
            <person name="Steentjes M.B.F."/>
            <person name="Corcolon B."/>
            <person name="Chong P.A."/>
            <person name="Kema G.H.J."/>
            <person name="Seidl M.F."/>
        </authorList>
    </citation>
    <scope>NUCLEOTIDE SEQUENCE [LARGE SCALE GENOMIC DNA]</scope>
    <source>
        <strain evidence="2 3">P124</strain>
    </source>
</reference>
<comment type="caution">
    <text evidence="2">The sequence shown here is derived from an EMBL/GenBank/DDBJ whole genome shotgun (WGS) entry which is preliminary data.</text>
</comment>
<protein>
    <submittedName>
        <fullName evidence="2">Uncharacterized protein</fullName>
    </submittedName>
</protein>
<feature type="region of interest" description="Disordered" evidence="1">
    <location>
        <begin position="1"/>
        <end position="71"/>
    </location>
</feature>